<gene>
    <name evidence="1" type="ORF">BCF46_0957</name>
</gene>
<sequence>MTGNARSGYALVVVLFSLVVLTLIFGTASTRTLTHIQRNQTNRLLAERLTTKAAMAELLLALGPQTLLESKAQVWQLSLLQGVTLQPATGLVDLNTAHPALLSLLLEGYGLPDTTIRKALEAHQAWRRHGRKLLRVSDFHRVTGLTADMLPEIENYATIYSGRTGIAATQAPTRLLQHLLGSDDQREALVGQIDPALVASGSVVNLHMIGETGMQAVLHLGGGASASRVLGMK</sequence>
<name>A0A497X6L5_9RHOB</name>
<evidence type="ECO:0000313" key="2">
    <source>
        <dbReference type="Proteomes" id="UP000269157"/>
    </source>
</evidence>
<protein>
    <recommendedName>
        <fullName evidence="3">General secretion pathway protein K</fullName>
    </recommendedName>
</protein>
<keyword evidence="2" id="KW-1185">Reference proteome</keyword>
<dbReference type="Proteomes" id="UP000269157">
    <property type="component" value="Unassembled WGS sequence"/>
</dbReference>
<reference evidence="1 2" key="1">
    <citation type="submission" date="2018-10" db="EMBL/GenBank/DDBJ databases">
        <title>Genomic Encyclopedia of Archaeal and Bacterial Type Strains, Phase II (KMG-II): from individual species to whole genera.</title>
        <authorList>
            <person name="Goeker M."/>
        </authorList>
    </citation>
    <scope>NUCLEOTIDE SEQUENCE [LARGE SCALE GENOMIC DNA]</scope>
    <source>
        <strain evidence="1 2">DSM 29466</strain>
    </source>
</reference>
<dbReference type="AlphaFoldDB" id="A0A497X6L5"/>
<organism evidence="1 2">
    <name type="scientific">Litoreibacter meonggei</name>
    <dbReference type="NCBI Taxonomy" id="1049199"/>
    <lineage>
        <taxon>Bacteria</taxon>
        <taxon>Pseudomonadati</taxon>
        <taxon>Pseudomonadota</taxon>
        <taxon>Alphaproteobacteria</taxon>
        <taxon>Rhodobacterales</taxon>
        <taxon>Roseobacteraceae</taxon>
        <taxon>Litoreibacter</taxon>
    </lineage>
</organism>
<accession>A0A497X6L5</accession>
<dbReference type="EMBL" id="RCCE01000001">
    <property type="protein sequence ID" value="RLJ60751.1"/>
    <property type="molecule type" value="Genomic_DNA"/>
</dbReference>
<evidence type="ECO:0000313" key="1">
    <source>
        <dbReference type="EMBL" id="RLJ60751.1"/>
    </source>
</evidence>
<evidence type="ECO:0008006" key="3">
    <source>
        <dbReference type="Google" id="ProtNLM"/>
    </source>
</evidence>
<proteinExistence type="predicted"/>
<comment type="caution">
    <text evidence="1">The sequence shown here is derived from an EMBL/GenBank/DDBJ whole genome shotgun (WGS) entry which is preliminary data.</text>
</comment>